<protein>
    <submittedName>
        <fullName evidence="1">Uncharacterized protein</fullName>
    </submittedName>
</protein>
<dbReference type="STRING" id="1561003.Ark11_0411"/>
<dbReference type="Proteomes" id="UP000198651">
    <property type="component" value="Chromosome I"/>
</dbReference>
<evidence type="ECO:0000313" key="2">
    <source>
        <dbReference type="Proteomes" id="UP000198651"/>
    </source>
</evidence>
<keyword evidence="2" id="KW-1185">Reference proteome</keyword>
<reference evidence="2" key="1">
    <citation type="submission" date="2015-11" db="EMBL/GenBank/DDBJ databases">
        <authorList>
            <person name="Seth-Smith H.M.B."/>
        </authorList>
    </citation>
    <scope>NUCLEOTIDE SEQUENCE [LARGE SCALE GENOMIC DNA]</scope>
    <source>
        <strain evidence="2">2013Ark11</strain>
    </source>
</reference>
<gene>
    <name evidence="1" type="ORF">Ark11_0411</name>
</gene>
<name>A0A0S4M2Q8_9BURK</name>
<organism evidence="1 2">
    <name type="scientific">Candidatus Ichthyocystis hellenicum</name>
    <dbReference type="NCBI Taxonomy" id="1561003"/>
    <lineage>
        <taxon>Bacteria</taxon>
        <taxon>Pseudomonadati</taxon>
        <taxon>Pseudomonadota</taxon>
        <taxon>Betaproteobacteria</taxon>
        <taxon>Burkholderiales</taxon>
        <taxon>Candidatus Ichthyocystis</taxon>
    </lineage>
</organism>
<dbReference type="EMBL" id="LN906597">
    <property type="protein sequence ID" value="CUT17260.1"/>
    <property type="molecule type" value="Genomic_DNA"/>
</dbReference>
<proteinExistence type="predicted"/>
<evidence type="ECO:0000313" key="1">
    <source>
        <dbReference type="EMBL" id="CUT17260.1"/>
    </source>
</evidence>
<sequence length="102" mass="11671">MSSEVIVEVALLLFKIDAQVLCYRKKSPSFHWLYLPTDSLERVPLRQARDFLGLVIIGAMLFFRYMTKARHLSSNFSQGSVPIRLSARGLFTQARALFHAII</sequence>
<dbReference type="AlphaFoldDB" id="A0A0S4M2Q8"/>
<dbReference type="RefSeq" id="WP_139057342.1">
    <property type="nucleotide sequence ID" value="NZ_FLSL01000086.1"/>
</dbReference>
<accession>A0A0S4M2Q8</accession>